<proteinExistence type="predicted"/>
<sequence length="136" mass="14695">MYLLAIDDRTVIASAPVVASPTSLEPTTACDVDEAPPAYTITLLLTQNLRCFSGCYTSSLLSLPGLGGHAVLAVATAASVTRHDELEAPSRSSSNQKPRRRKREIKPLLQIQKKNSKSQSWRKQCKGVGTFGDPIK</sequence>
<protein>
    <submittedName>
        <fullName evidence="2">Uncharacterized protein</fullName>
    </submittedName>
</protein>
<evidence type="ECO:0000313" key="3">
    <source>
        <dbReference type="Proteomes" id="UP000729402"/>
    </source>
</evidence>
<comment type="caution">
    <text evidence="2">The sequence shown here is derived from an EMBL/GenBank/DDBJ whole genome shotgun (WGS) entry which is preliminary data.</text>
</comment>
<dbReference type="Proteomes" id="UP000729402">
    <property type="component" value="Unassembled WGS sequence"/>
</dbReference>
<organism evidence="2 3">
    <name type="scientific">Zizania palustris</name>
    <name type="common">Northern wild rice</name>
    <dbReference type="NCBI Taxonomy" id="103762"/>
    <lineage>
        <taxon>Eukaryota</taxon>
        <taxon>Viridiplantae</taxon>
        <taxon>Streptophyta</taxon>
        <taxon>Embryophyta</taxon>
        <taxon>Tracheophyta</taxon>
        <taxon>Spermatophyta</taxon>
        <taxon>Magnoliopsida</taxon>
        <taxon>Liliopsida</taxon>
        <taxon>Poales</taxon>
        <taxon>Poaceae</taxon>
        <taxon>BOP clade</taxon>
        <taxon>Oryzoideae</taxon>
        <taxon>Oryzeae</taxon>
        <taxon>Zizaniinae</taxon>
        <taxon>Zizania</taxon>
    </lineage>
</organism>
<feature type="region of interest" description="Disordered" evidence="1">
    <location>
        <begin position="80"/>
        <end position="136"/>
    </location>
</feature>
<dbReference type="EMBL" id="JAAALK010000079">
    <property type="protein sequence ID" value="KAG8096476.1"/>
    <property type="molecule type" value="Genomic_DNA"/>
</dbReference>
<evidence type="ECO:0000313" key="2">
    <source>
        <dbReference type="EMBL" id="KAG8096476.1"/>
    </source>
</evidence>
<reference evidence="2" key="2">
    <citation type="submission" date="2021-02" db="EMBL/GenBank/DDBJ databases">
        <authorList>
            <person name="Kimball J.A."/>
            <person name="Haas M.W."/>
            <person name="Macchietto M."/>
            <person name="Kono T."/>
            <person name="Duquette J."/>
            <person name="Shao M."/>
        </authorList>
    </citation>
    <scope>NUCLEOTIDE SEQUENCE</scope>
    <source>
        <tissue evidence="2">Fresh leaf tissue</tissue>
    </source>
</reference>
<name>A0A8J6BXK9_ZIZPA</name>
<keyword evidence="3" id="KW-1185">Reference proteome</keyword>
<reference evidence="2" key="1">
    <citation type="journal article" date="2021" name="bioRxiv">
        <title>Whole Genome Assembly and Annotation of Northern Wild Rice, Zizania palustris L., Supports a Whole Genome Duplication in the Zizania Genus.</title>
        <authorList>
            <person name="Haas M."/>
            <person name="Kono T."/>
            <person name="Macchietto M."/>
            <person name="Millas R."/>
            <person name="McGilp L."/>
            <person name="Shao M."/>
            <person name="Duquette J."/>
            <person name="Hirsch C.N."/>
            <person name="Kimball J."/>
        </authorList>
    </citation>
    <scope>NUCLEOTIDE SEQUENCE</scope>
    <source>
        <tissue evidence="2">Fresh leaf tissue</tissue>
    </source>
</reference>
<evidence type="ECO:0000256" key="1">
    <source>
        <dbReference type="SAM" id="MobiDB-lite"/>
    </source>
</evidence>
<dbReference type="AlphaFoldDB" id="A0A8J6BXK9"/>
<gene>
    <name evidence="2" type="ORF">GUJ93_ZPchr0013g35094</name>
</gene>
<accession>A0A8J6BXK9</accession>